<reference evidence="2 3" key="2">
    <citation type="submission" date="2018-10" db="EMBL/GenBank/DDBJ databases">
        <authorList>
            <consortium name="Pathogen Informatics"/>
        </authorList>
    </citation>
    <scope>NUCLEOTIDE SEQUENCE [LARGE SCALE GENOMIC DNA]</scope>
</reference>
<feature type="region of interest" description="Disordered" evidence="1">
    <location>
        <begin position="35"/>
        <end position="71"/>
    </location>
</feature>
<dbReference type="EMBL" id="UXSR01000219">
    <property type="protein sequence ID" value="VDD75639.1"/>
    <property type="molecule type" value="Genomic_DNA"/>
</dbReference>
<feature type="compositionally biased region" description="Low complexity" evidence="1">
    <location>
        <begin position="35"/>
        <end position="47"/>
    </location>
</feature>
<protein>
    <submittedName>
        <fullName evidence="4">Secreted protein</fullName>
    </submittedName>
</protein>
<dbReference type="Proteomes" id="UP000267029">
    <property type="component" value="Unassembled WGS sequence"/>
</dbReference>
<name>A0A0R3U4Q4_MESCO</name>
<dbReference type="AlphaFoldDB" id="A0A0R3U4Q4"/>
<evidence type="ECO:0000313" key="2">
    <source>
        <dbReference type="EMBL" id="VDD75639.1"/>
    </source>
</evidence>
<organism evidence="4">
    <name type="scientific">Mesocestoides corti</name>
    <name type="common">Flatworm</name>
    <dbReference type="NCBI Taxonomy" id="53468"/>
    <lineage>
        <taxon>Eukaryota</taxon>
        <taxon>Metazoa</taxon>
        <taxon>Spiralia</taxon>
        <taxon>Lophotrochozoa</taxon>
        <taxon>Platyhelminthes</taxon>
        <taxon>Cestoda</taxon>
        <taxon>Eucestoda</taxon>
        <taxon>Cyclophyllidea</taxon>
        <taxon>Mesocestoididae</taxon>
        <taxon>Mesocestoides</taxon>
    </lineage>
</organism>
<keyword evidence="3" id="KW-1185">Reference proteome</keyword>
<accession>A0A0R3U4Q4</accession>
<sequence>MSPCFTLLVSLEHCSKFLVVTRAIQPTHAGLACSLPSSPLRALSPSSRHVRESEGDTNPPRGHPFPHSSSP</sequence>
<evidence type="ECO:0000256" key="1">
    <source>
        <dbReference type="SAM" id="MobiDB-lite"/>
    </source>
</evidence>
<evidence type="ECO:0000313" key="3">
    <source>
        <dbReference type="Proteomes" id="UP000267029"/>
    </source>
</evidence>
<reference evidence="4" key="1">
    <citation type="submission" date="2017-02" db="UniProtKB">
        <authorList>
            <consortium name="WormBaseParasite"/>
        </authorList>
    </citation>
    <scope>IDENTIFICATION</scope>
</reference>
<gene>
    <name evidence="2" type="ORF">MCOS_LOCUS1642</name>
</gene>
<evidence type="ECO:0000313" key="4">
    <source>
        <dbReference type="WBParaSite" id="MCOS_0000164101-mRNA-1"/>
    </source>
</evidence>
<dbReference type="WBParaSite" id="MCOS_0000164101-mRNA-1">
    <property type="protein sequence ID" value="MCOS_0000164101-mRNA-1"/>
    <property type="gene ID" value="MCOS_0000164101"/>
</dbReference>
<proteinExistence type="predicted"/>